<organism evidence="5">
    <name type="scientific">uncultured Caudovirales phage</name>
    <dbReference type="NCBI Taxonomy" id="2100421"/>
    <lineage>
        <taxon>Viruses</taxon>
        <taxon>Duplodnaviria</taxon>
        <taxon>Heunggongvirae</taxon>
        <taxon>Uroviricota</taxon>
        <taxon>Caudoviricetes</taxon>
        <taxon>Peduoviridae</taxon>
        <taxon>Maltschvirus</taxon>
        <taxon>Maltschvirus maltsch</taxon>
    </lineage>
</organism>
<proteinExistence type="predicted"/>
<dbReference type="GO" id="GO:0004518">
    <property type="term" value="F:nuclease activity"/>
    <property type="evidence" value="ECO:0007669"/>
    <property type="project" value="UniProtKB-KW"/>
</dbReference>
<evidence type="ECO:0000256" key="3">
    <source>
        <dbReference type="ARBA" id="ARBA00022801"/>
    </source>
</evidence>
<accession>A0A6J5MV56</accession>
<feature type="domain" description="VRR-NUC" evidence="4">
    <location>
        <begin position="53"/>
        <end position="106"/>
    </location>
</feature>
<dbReference type="Gene3D" id="3.40.1350.10">
    <property type="match status" value="1"/>
</dbReference>
<dbReference type="GO" id="GO:0016788">
    <property type="term" value="F:hydrolase activity, acting on ester bonds"/>
    <property type="evidence" value="ECO:0007669"/>
    <property type="project" value="InterPro"/>
</dbReference>
<evidence type="ECO:0000313" key="5">
    <source>
        <dbReference type="EMBL" id="CAB4150212.1"/>
    </source>
</evidence>
<reference evidence="5" key="1">
    <citation type="submission" date="2020-04" db="EMBL/GenBank/DDBJ databases">
        <authorList>
            <person name="Chiriac C."/>
            <person name="Salcher M."/>
            <person name="Ghai R."/>
            <person name="Kavagutti S V."/>
        </authorList>
    </citation>
    <scope>NUCLEOTIDE SEQUENCE</scope>
</reference>
<sequence length="126" mass="14264">MHQFIHVRVPVGKRLPMTVSEKIFQDQVIKVARMQQWLVFHASPSSPRPGVWRSDGNGFPDLVLVSTSVPSRGVIFCELKTAEGKLSAEQEKYARCLINAGIEYHLWRPRDLDAIAARLGRQAKIQ</sequence>
<evidence type="ECO:0000256" key="2">
    <source>
        <dbReference type="ARBA" id="ARBA00022722"/>
    </source>
</evidence>
<dbReference type="Pfam" id="PF08774">
    <property type="entry name" value="VRR_NUC"/>
    <property type="match status" value="1"/>
</dbReference>
<dbReference type="EMBL" id="LR796539">
    <property type="protein sequence ID" value="CAB4150212.1"/>
    <property type="molecule type" value="Genomic_DNA"/>
</dbReference>
<evidence type="ECO:0000259" key="4">
    <source>
        <dbReference type="Pfam" id="PF08774"/>
    </source>
</evidence>
<gene>
    <name evidence="5" type="ORF">UFOVP564_8</name>
</gene>
<evidence type="ECO:0000256" key="1">
    <source>
        <dbReference type="ARBA" id="ARBA00001946"/>
    </source>
</evidence>
<protein>
    <recommendedName>
        <fullName evidence="4">VRR-NUC domain-containing protein</fullName>
    </recommendedName>
</protein>
<dbReference type="InterPro" id="IPR014883">
    <property type="entry name" value="VRR_NUC"/>
</dbReference>
<keyword evidence="3" id="KW-0378">Hydrolase</keyword>
<keyword evidence="2" id="KW-0540">Nuclease</keyword>
<comment type="cofactor">
    <cofactor evidence="1">
        <name>Mg(2+)</name>
        <dbReference type="ChEBI" id="CHEBI:18420"/>
    </cofactor>
</comment>
<dbReference type="InterPro" id="IPR011856">
    <property type="entry name" value="tRNA_endonuc-like_dom_sf"/>
</dbReference>
<dbReference type="GO" id="GO:0003676">
    <property type="term" value="F:nucleic acid binding"/>
    <property type="evidence" value="ECO:0007669"/>
    <property type="project" value="InterPro"/>
</dbReference>
<name>A0A6J5MV56_9CAUD</name>